<dbReference type="Pfam" id="PF00781">
    <property type="entry name" value="DAGK_cat"/>
    <property type="match status" value="1"/>
</dbReference>
<dbReference type="GO" id="GO:0016301">
    <property type="term" value="F:kinase activity"/>
    <property type="evidence" value="ECO:0007669"/>
    <property type="project" value="UniProtKB-KW"/>
</dbReference>
<dbReference type="RefSeq" id="WP_189581498.1">
    <property type="nucleotide sequence ID" value="NZ_BMYV01000001.1"/>
</dbReference>
<gene>
    <name evidence="2" type="ORF">GCM10011309_07660</name>
</gene>
<dbReference type="SUPFAM" id="SSF111331">
    <property type="entry name" value="NAD kinase/diacylglycerol kinase-like"/>
    <property type="match status" value="1"/>
</dbReference>
<evidence type="ECO:0000313" key="3">
    <source>
        <dbReference type="Proteomes" id="UP000600865"/>
    </source>
</evidence>
<name>A0A918KE31_9PROT</name>
<dbReference type="EMBL" id="BMYV01000001">
    <property type="protein sequence ID" value="GGX60286.1"/>
    <property type="molecule type" value="Genomic_DNA"/>
</dbReference>
<dbReference type="Proteomes" id="UP000600865">
    <property type="component" value="Unassembled WGS sequence"/>
</dbReference>
<evidence type="ECO:0000259" key="1">
    <source>
        <dbReference type="Pfam" id="PF00781"/>
    </source>
</evidence>
<dbReference type="InterPro" id="IPR001206">
    <property type="entry name" value="Diacylglycerol_kinase_cat_dom"/>
</dbReference>
<dbReference type="InterPro" id="IPR017438">
    <property type="entry name" value="ATP-NAD_kinase_N"/>
</dbReference>
<keyword evidence="3" id="KW-1185">Reference proteome</keyword>
<dbReference type="Gene3D" id="3.40.50.10330">
    <property type="entry name" value="Probable inorganic polyphosphate/atp-NAD kinase, domain 1"/>
    <property type="match status" value="1"/>
</dbReference>
<reference evidence="2 3" key="1">
    <citation type="journal article" date="2014" name="Int. J. Syst. Evol. Microbiol.">
        <title>Complete genome sequence of Corynebacterium casei LMG S-19264T (=DSM 44701T), isolated from a smear-ripened cheese.</title>
        <authorList>
            <consortium name="US DOE Joint Genome Institute (JGI-PGF)"/>
            <person name="Walter F."/>
            <person name="Albersmeier A."/>
            <person name="Kalinowski J."/>
            <person name="Ruckert C."/>
        </authorList>
    </citation>
    <scope>NUCLEOTIDE SEQUENCE [LARGE SCALE GENOMIC DNA]</scope>
    <source>
        <strain evidence="2 3">KCTC 23968</strain>
    </source>
</reference>
<organism evidence="2 3">
    <name type="scientific">Litorimonas cladophorae</name>
    <dbReference type="NCBI Taxonomy" id="1220491"/>
    <lineage>
        <taxon>Bacteria</taxon>
        <taxon>Pseudomonadati</taxon>
        <taxon>Pseudomonadota</taxon>
        <taxon>Alphaproteobacteria</taxon>
        <taxon>Maricaulales</taxon>
        <taxon>Robiginitomaculaceae</taxon>
    </lineage>
</organism>
<keyword evidence="2" id="KW-0808">Transferase</keyword>
<accession>A0A918KE31</accession>
<dbReference type="InterPro" id="IPR016064">
    <property type="entry name" value="NAD/diacylglycerol_kinase_sf"/>
</dbReference>
<feature type="domain" description="DAGKc" evidence="1">
    <location>
        <begin position="4"/>
        <end position="115"/>
    </location>
</feature>
<sequence length="300" mass="32187">MSRLFIVNPQSARVAKKGSTLETVASETGIPLVRLDSFDLLPNAVTQAAANGVIHVVIEGGDGTVQGVISEFLTQADSFPSFPSFSIVPGGMTNQVAKNIGLKSASPRVVKAALEISERTIVTPLLEVVDSDGPTYAGFLFSTGAIPQITRYTTGELHRKGIGGSLAVLGGILKGMRGDDEALMKVTPVQIAELYDGLHLGTVVTTLPSLILGIDPFWGDGNGPLRTTWVTGSYRRLARNICGIWIGRKQKDRSPDGYYSGRFPALSYQYHGDVVLDGEFLSFPSGKFTVRPTRDVTFLR</sequence>
<proteinExistence type="predicted"/>
<evidence type="ECO:0000313" key="2">
    <source>
        <dbReference type="EMBL" id="GGX60286.1"/>
    </source>
</evidence>
<keyword evidence="2" id="KW-0418">Kinase</keyword>
<protein>
    <submittedName>
        <fullName evidence="2">Diacylglycerol kinase</fullName>
    </submittedName>
</protein>
<dbReference type="AlphaFoldDB" id="A0A918KE31"/>
<comment type="caution">
    <text evidence="2">The sequence shown here is derived from an EMBL/GenBank/DDBJ whole genome shotgun (WGS) entry which is preliminary data.</text>
</comment>